<dbReference type="PRINTS" id="PR00469">
    <property type="entry name" value="PNDRDTASEII"/>
</dbReference>
<dbReference type="GO" id="GO:0004497">
    <property type="term" value="F:monooxygenase activity"/>
    <property type="evidence" value="ECO:0007669"/>
    <property type="project" value="TreeGrafter"/>
</dbReference>
<dbReference type="AlphaFoldDB" id="A0A0C9VGL8"/>
<dbReference type="PRINTS" id="PR00368">
    <property type="entry name" value="FADPNR"/>
</dbReference>
<dbReference type="PANTHER" id="PTHR43539:SF68">
    <property type="entry name" value="FLAVIN-BINDING MONOOXYGENASE-LIKE PROTEIN (AFU_ORTHOLOGUE AFUA_4G09220)"/>
    <property type="match status" value="1"/>
</dbReference>
<sequence>MSFPPPTQFDCPTLEYLSVDPPSIEKTSASTEATKWLTEFATSVSINDPLFLTTLFHELGYWKDILALTWDFRTIRGSKAIKQLLDARLSATCLTAFRLVDDQIHKPVLVRLIPGVVFVRFRFDFETRHGRGNAVAFLIPTRDGNWRAWSLFTRLESLKEFPEKIGVLRDHVTHHDGLWADRLQRETDFVDADPTVLIIGAGHGGLEMAARLKCMGVSTLVIDRSTRIGDSWRKRYKTLCLHDTVWYNRMPYLDFPKTWPVYCPASKLGDWLELYAKALELNVWLSSSPTQAEFNEETQTWHVPINRAGEVRALEVKHIIFATGFGGGFPNTPKIPGKELYSGTVLHSSEFSSAAEYGGKKVIVVGAGNSAHDIALDLCHYGSDVTMIQRSPTYVISVRSMAAVLGDRYNEHFPVDSADLLSVALPYASTIPLLKVAVDRMASTTDRDIIEGLERAGFRTYLGPDGAGLVPLIYKRGGGFYIDTGASQEIINGNIKVKSGCSIQGFTQHGLELEGGVEVDGDVIVFATGFGDIRDSVREVCGSEVADRVGPVWGMNEEGELQGVWRRTGQPRLWLAMGNLARSRLHSLHLALQIKAIEEGILDDADVYTD</sequence>
<dbReference type="Pfam" id="PF13738">
    <property type="entry name" value="Pyr_redox_3"/>
    <property type="match status" value="1"/>
</dbReference>
<gene>
    <name evidence="2" type="ORF">HYDPIDRAFT_111265</name>
</gene>
<proteinExistence type="predicted"/>
<protein>
    <recommendedName>
        <fullName evidence="4">FAD/NAD(P)-binding domain-containing protein</fullName>
    </recommendedName>
</protein>
<organism evidence="2 3">
    <name type="scientific">Hydnomerulius pinastri MD-312</name>
    <dbReference type="NCBI Taxonomy" id="994086"/>
    <lineage>
        <taxon>Eukaryota</taxon>
        <taxon>Fungi</taxon>
        <taxon>Dikarya</taxon>
        <taxon>Basidiomycota</taxon>
        <taxon>Agaricomycotina</taxon>
        <taxon>Agaricomycetes</taxon>
        <taxon>Agaricomycetidae</taxon>
        <taxon>Boletales</taxon>
        <taxon>Boletales incertae sedis</taxon>
        <taxon>Leucogyrophana</taxon>
    </lineage>
</organism>
<keyword evidence="3" id="KW-1185">Reference proteome</keyword>
<evidence type="ECO:0000256" key="1">
    <source>
        <dbReference type="ARBA" id="ARBA00023002"/>
    </source>
</evidence>
<dbReference type="Proteomes" id="UP000053820">
    <property type="component" value="Unassembled WGS sequence"/>
</dbReference>
<evidence type="ECO:0000313" key="2">
    <source>
        <dbReference type="EMBL" id="KIJ64694.1"/>
    </source>
</evidence>
<dbReference type="OrthoDB" id="74360at2759"/>
<dbReference type="InterPro" id="IPR036188">
    <property type="entry name" value="FAD/NAD-bd_sf"/>
</dbReference>
<dbReference type="GO" id="GO:0050660">
    <property type="term" value="F:flavin adenine dinucleotide binding"/>
    <property type="evidence" value="ECO:0007669"/>
    <property type="project" value="TreeGrafter"/>
</dbReference>
<evidence type="ECO:0008006" key="4">
    <source>
        <dbReference type="Google" id="ProtNLM"/>
    </source>
</evidence>
<dbReference type="Gene3D" id="3.50.50.60">
    <property type="entry name" value="FAD/NAD(P)-binding domain"/>
    <property type="match status" value="1"/>
</dbReference>
<evidence type="ECO:0000313" key="3">
    <source>
        <dbReference type="Proteomes" id="UP000053820"/>
    </source>
</evidence>
<dbReference type="SUPFAM" id="SSF51905">
    <property type="entry name" value="FAD/NAD(P)-binding domain"/>
    <property type="match status" value="1"/>
</dbReference>
<name>A0A0C9VGL8_9AGAM</name>
<dbReference type="EMBL" id="KN839845">
    <property type="protein sequence ID" value="KIJ64694.1"/>
    <property type="molecule type" value="Genomic_DNA"/>
</dbReference>
<accession>A0A0C9VGL8</accession>
<dbReference type="InterPro" id="IPR050982">
    <property type="entry name" value="Auxin_biosynth/cation_transpt"/>
</dbReference>
<keyword evidence="1" id="KW-0560">Oxidoreductase</keyword>
<reference evidence="2 3" key="1">
    <citation type="submission" date="2014-04" db="EMBL/GenBank/DDBJ databases">
        <title>Evolutionary Origins and Diversification of the Mycorrhizal Mutualists.</title>
        <authorList>
            <consortium name="DOE Joint Genome Institute"/>
            <consortium name="Mycorrhizal Genomics Consortium"/>
            <person name="Kohler A."/>
            <person name="Kuo A."/>
            <person name="Nagy L.G."/>
            <person name="Floudas D."/>
            <person name="Copeland A."/>
            <person name="Barry K.W."/>
            <person name="Cichocki N."/>
            <person name="Veneault-Fourrey C."/>
            <person name="LaButti K."/>
            <person name="Lindquist E.A."/>
            <person name="Lipzen A."/>
            <person name="Lundell T."/>
            <person name="Morin E."/>
            <person name="Murat C."/>
            <person name="Riley R."/>
            <person name="Ohm R."/>
            <person name="Sun H."/>
            <person name="Tunlid A."/>
            <person name="Henrissat B."/>
            <person name="Grigoriev I.V."/>
            <person name="Hibbett D.S."/>
            <person name="Martin F."/>
        </authorList>
    </citation>
    <scope>NUCLEOTIDE SEQUENCE [LARGE SCALE GENOMIC DNA]</scope>
    <source>
        <strain evidence="2 3">MD-312</strain>
    </source>
</reference>
<dbReference type="HOGENOM" id="CLU_015676_1_0_1"/>
<dbReference type="PANTHER" id="PTHR43539">
    <property type="entry name" value="FLAVIN-BINDING MONOOXYGENASE-LIKE PROTEIN (AFU_ORTHOLOGUE AFUA_4G09220)"/>
    <property type="match status" value="1"/>
</dbReference>